<reference evidence="2" key="1">
    <citation type="journal article" date="2014" name="Front. Microbiol.">
        <title>High frequency of phylogenetically diverse reductive dehalogenase-homologous genes in deep subseafloor sedimentary metagenomes.</title>
        <authorList>
            <person name="Kawai M."/>
            <person name="Futagami T."/>
            <person name="Toyoda A."/>
            <person name="Takaki Y."/>
            <person name="Nishi S."/>
            <person name="Hori S."/>
            <person name="Arai W."/>
            <person name="Tsubouchi T."/>
            <person name="Morono Y."/>
            <person name="Uchiyama I."/>
            <person name="Ito T."/>
            <person name="Fujiyama A."/>
            <person name="Inagaki F."/>
            <person name="Takami H."/>
        </authorList>
    </citation>
    <scope>NUCLEOTIDE SEQUENCE</scope>
    <source>
        <strain evidence="2">Expedition CK06-06</strain>
    </source>
</reference>
<organism evidence="2">
    <name type="scientific">marine sediment metagenome</name>
    <dbReference type="NCBI Taxonomy" id="412755"/>
    <lineage>
        <taxon>unclassified sequences</taxon>
        <taxon>metagenomes</taxon>
        <taxon>ecological metagenomes</taxon>
    </lineage>
</organism>
<evidence type="ECO:0000259" key="1">
    <source>
        <dbReference type="PROSITE" id="PS50006"/>
    </source>
</evidence>
<accession>X1H4G4</accession>
<dbReference type="InterPro" id="IPR050923">
    <property type="entry name" value="Cell_Proc_Reg/RNA_Proc"/>
</dbReference>
<dbReference type="PANTHER" id="PTHR23308">
    <property type="entry name" value="NUCLEAR INHIBITOR OF PROTEIN PHOSPHATASE-1"/>
    <property type="match status" value="1"/>
</dbReference>
<dbReference type="PROSITE" id="PS50006">
    <property type="entry name" value="FHA_DOMAIN"/>
    <property type="match status" value="1"/>
</dbReference>
<dbReference type="AlphaFoldDB" id="X1H4G4"/>
<comment type="caution">
    <text evidence="2">The sequence shown here is derived from an EMBL/GenBank/DDBJ whole genome shotgun (WGS) entry which is preliminary data.</text>
</comment>
<dbReference type="Pfam" id="PF00498">
    <property type="entry name" value="FHA"/>
    <property type="match status" value="1"/>
</dbReference>
<name>X1H4G4_9ZZZZ</name>
<dbReference type="CDD" id="cd00060">
    <property type="entry name" value="FHA"/>
    <property type="match status" value="1"/>
</dbReference>
<feature type="non-terminal residue" evidence="2">
    <location>
        <position position="138"/>
    </location>
</feature>
<gene>
    <name evidence="2" type="ORF">S03H2_52318</name>
</gene>
<protein>
    <recommendedName>
        <fullName evidence="1">FHA domain-containing protein</fullName>
    </recommendedName>
</protein>
<dbReference type="InterPro" id="IPR000253">
    <property type="entry name" value="FHA_dom"/>
</dbReference>
<proteinExistence type="predicted"/>
<dbReference type="SUPFAM" id="SSF49879">
    <property type="entry name" value="SMAD/FHA domain"/>
    <property type="match status" value="1"/>
</dbReference>
<sequence>MPKLYVYQKKGEDYSIPLKKDRISIGRSADNDINILDPFCSGKHAYIYPSEDGWAVRDNASKNGTFLNGKKIKAGVELKKGDEVLVGSTRIVFDKEIPTHVEMTEAPTSSANVNTIMQVEEVLTKSEIDTTMKGSLAP</sequence>
<dbReference type="SMART" id="SM00240">
    <property type="entry name" value="FHA"/>
    <property type="match status" value="1"/>
</dbReference>
<feature type="domain" description="FHA" evidence="1">
    <location>
        <begin position="23"/>
        <end position="72"/>
    </location>
</feature>
<dbReference type="Gene3D" id="2.60.200.20">
    <property type="match status" value="1"/>
</dbReference>
<evidence type="ECO:0000313" key="2">
    <source>
        <dbReference type="EMBL" id="GAH65051.1"/>
    </source>
</evidence>
<dbReference type="InterPro" id="IPR008984">
    <property type="entry name" value="SMAD_FHA_dom_sf"/>
</dbReference>
<dbReference type="EMBL" id="BARU01033232">
    <property type="protein sequence ID" value="GAH65051.1"/>
    <property type="molecule type" value="Genomic_DNA"/>
</dbReference>